<dbReference type="EMBL" id="BLKG01000207">
    <property type="protein sequence ID" value="GFF99134.1"/>
    <property type="molecule type" value="Genomic_DNA"/>
</dbReference>
<dbReference type="Proteomes" id="UP000465266">
    <property type="component" value="Unassembled WGS sequence"/>
</dbReference>
<evidence type="ECO:0000313" key="2">
    <source>
        <dbReference type="Proteomes" id="UP000465266"/>
    </source>
</evidence>
<accession>A0ABQ1BDE1</accession>
<sequence>MRGPVSHKKEQRKCVFASAVTRMVFKRGRLTVPPKRALEICGLLPAPTAESPMAASCPDPRAGVTESATGFNEWTAEEMALYKETNLPIVRLERGWDAVRELFREEQLALAEYRDFMW</sequence>
<organism evidence="1 2">
    <name type="scientific">Aspergillus udagawae</name>
    <dbReference type="NCBI Taxonomy" id="91492"/>
    <lineage>
        <taxon>Eukaryota</taxon>
        <taxon>Fungi</taxon>
        <taxon>Dikarya</taxon>
        <taxon>Ascomycota</taxon>
        <taxon>Pezizomycotina</taxon>
        <taxon>Eurotiomycetes</taxon>
        <taxon>Eurotiomycetidae</taxon>
        <taxon>Eurotiales</taxon>
        <taxon>Aspergillaceae</taxon>
        <taxon>Aspergillus</taxon>
        <taxon>Aspergillus subgen. Fumigati</taxon>
    </lineage>
</organism>
<name>A0ABQ1BDE1_9EURO</name>
<proteinExistence type="predicted"/>
<protein>
    <submittedName>
        <fullName evidence="1">Unnamed protein product</fullName>
    </submittedName>
</protein>
<reference evidence="1 2" key="1">
    <citation type="submission" date="2020-01" db="EMBL/GenBank/DDBJ databases">
        <title>Draft genome sequence of Aspergillus udagawae IFM 53868.</title>
        <authorList>
            <person name="Takahashi H."/>
            <person name="Yaguchi T."/>
        </authorList>
    </citation>
    <scope>NUCLEOTIDE SEQUENCE [LARGE SCALE GENOMIC DNA]</scope>
    <source>
        <strain evidence="1 2">IFM 53868</strain>
    </source>
</reference>
<evidence type="ECO:0000313" key="1">
    <source>
        <dbReference type="EMBL" id="GFF99134.1"/>
    </source>
</evidence>
<comment type="caution">
    <text evidence="1">The sequence shown here is derived from an EMBL/GenBank/DDBJ whole genome shotgun (WGS) entry which is preliminary data.</text>
</comment>
<gene>
    <name evidence="1" type="ORF">IFM53868_10139</name>
</gene>
<keyword evidence="2" id="KW-1185">Reference proteome</keyword>